<protein>
    <recommendedName>
        <fullName evidence="3">Lasso RiPP family leader peptide-containing protein</fullName>
    </recommendedName>
</protein>
<dbReference type="AlphaFoldDB" id="A0A2Y9A723"/>
<evidence type="ECO:0000313" key="2">
    <source>
        <dbReference type="Proteomes" id="UP000250222"/>
    </source>
</evidence>
<keyword evidence="2" id="KW-1185">Reference proteome</keyword>
<name>A0A2Y9A723_9MICO</name>
<evidence type="ECO:0008006" key="3">
    <source>
        <dbReference type="Google" id="ProtNLM"/>
    </source>
</evidence>
<proteinExistence type="predicted"/>
<evidence type="ECO:0000313" key="1">
    <source>
        <dbReference type="EMBL" id="SSA40065.1"/>
    </source>
</evidence>
<dbReference type="NCBIfam" id="NF033521">
    <property type="entry name" value="lasso_leader_L3"/>
    <property type="match status" value="1"/>
</dbReference>
<dbReference type="EMBL" id="UETB01000003">
    <property type="protein sequence ID" value="SSA40065.1"/>
    <property type="molecule type" value="Genomic_DNA"/>
</dbReference>
<dbReference type="OrthoDB" id="5149376at2"/>
<accession>A0A2Y9A723</accession>
<sequence>MYTSPRITEVGSVPELTLALTGHGRDDQVWLFKFGDKPDQPPVGS</sequence>
<gene>
    <name evidence="1" type="ORF">SAMN05216184_103249</name>
</gene>
<reference evidence="1 2" key="1">
    <citation type="submission" date="2016-10" db="EMBL/GenBank/DDBJ databases">
        <authorList>
            <person name="Cai Z."/>
        </authorList>
    </citation>
    <scope>NUCLEOTIDE SEQUENCE [LARGE SCALE GENOMIC DNA]</scope>
    <source>
        <strain evidence="1 2">CGMCC 1.10826</strain>
    </source>
</reference>
<dbReference type="RefSeq" id="WP_110851895.1">
    <property type="nucleotide sequence ID" value="NZ_QKLZ01000003.1"/>
</dbReference>
<organism evidence="1 2">
    <name type="scientific">Georgenia satyanarayanai</name>
    <dbReference type="NCBI Taxonomy" id="860221"/>
    <lineage>
        <taxon>Bacteria</taxon>
        <taxon>Bacillati</taxon>
        <taxon>Actinomycetota</taxon>
        <taxon>Actinomycetes</taxon>
        <taxon>Micrococcales</taxon>
        <taxon>Bogoriellaceae</taxon>
        <taxon>Georgenia</taxon>
    </lineage>
</organism>
<dbReference type="Proteomes" id="UP000250222">
    <property type="component" value="Unassembled WGS sequence"/>
</dbReference>